<protein>
    <submittedName>
        <fullName evidence="2">(salmon louse) hypothetical protein</fullName>
    </submittedName>
</protein>
<dbReference type="OrthoDB" id="8186948at2759"/>
<dbReference type="EMBL" id="CAJNVT010000023">
    <property type="protein sequence ID" value="CAF2742682.1"/>
    <property type="molecule type" value="Genomic_DNA"/>
</dbReference>
<keyword evidence="3" id="KW-1185">Reference proteome</keyword>
<proteinExistence type="predicted"/>
<evidence type="ECO:0000313" key="2">
    <source>
        <dbReference type="EMBL" id="CAF2742682.1"/>
    </source>
</evidence>
<evidence type="ECO:0000313" key="3">
    <source>
        <dbReference type="Proteomes" id="UP000675881"/>
    </source>
</evidence>
<reference evidence="2" key="1">
    <citation type="submission" date="2021-02" db="EMBL/GenBank/DDBJ databases">
        <authorList>
            <person name="Bekaert M."/>
        </authorList>
    </citation>
    <scope>NUCLEOTIDE SEQUENCE</scope>
    <source>
        <strain evidence="2">IoA-00</strain>
    </source>
</reference>
<sequence>MVTVIQPCSTEQHIGNYNSFYAPEILNYPSTPNKYDHLQWSSTTFIPSTTPYRPYPFQLSPYDMLHYRFPRYSKDYSEPLFVDCSIEYELPNAFKIPQNSDPILMIHPDYQSESLRVKTSLKEDIGTRGLLEENSLSRGMKRSFKQMSSNEEMNGDRETRQSPSSNNCCCSCHNSMFLKRVRFQDNIKMPPTEGFLEYGQRLAHIW</sequence>
<organism evidence="2 3">
    <name type="scientific">Lepeophtheirus salmonis</name>
    <name type="common">Salmon louse</name>
    <name type="synonym">Caligus salmonis</name>
    <dbReference type="NCBI Taxonomy" id="72036"/>
    <lineage>
        <taxon>Eukaryota</taxon>
        <taxon>Metazoa</taxon>
        <taxon>Ecdysozoa</taxon>
        <taxon>Arthropoda</taxon>
        <taxon>Crustacea</taxon>
        <taxon>Multicrustacea</taxon>
        <taxon>Hexanauplia</taxon>
        <taxon>Copepoda</taxon>
        <taxon>Siphonostomatoida</taxon>
        <taxon>Caligidae</taxon>
        <taxon>Lepeophtheirus</taxon>
    </lineage>
</organism>
<accession>A0A817FBH1</accession>
<dbReference type="Proteomes" id="UP000675881">
    <property type="component" value="Unassembled WGS sequence"/>
</dbReference>
<gene>
    <name evidence="2" type="ORF">LSAA_130</name>
</gene>
<evidence type="ECO:0000256" key="1">
    <source>
        <dbReference type="SAM" id="MobiDB-lite"/>
    </source>
</evidence>
<name>A0A817FBH1_LEPSM</name>
<comment type="caution">
    <text evidence="2">The sequence shown here is derived from an EMBL/GenBank/DDBJ whole genome shotgun (WGS) entry which is preliminary data.</text>
</comment>
<dbReference type="AlphaFoldDB" id="A0A817FBH1"/>
<feature type="region of interest" description="Disordered" evidence="1">
    <location>
        <begin position="141"/>
        <end position="166"/>
    </location>
</feature>